<comment type="caution">
    <text evidence="1">The sequence shown here is derived from an EMBL/GenBank/DDBJ whole genome shotgun (WGS) entry which is preliminary data.</text>
</comment>
<evidence type="ECO:0000313" key="2">
    <source>
        <dbReference type="Proteomes" id="UP000789525"/>
    </source>
</evidence>
<proteinExistence type="predicted"/>
<dbReference type="EMBL" id="CAJVPT010050408">
    <property type="protein sequence ID" value="CAG8745911.1"/>
    <property type="molecule type" value="Genomic_DNA"/>
</dbReference>
<feature type="non-terminal residue" evidence="1">
    <location>
        <position position="1"/>
    </location>
</feature>
<name>A0ACA9QIH5_9GLOM</name>
<sequence>LLEVDEAFMPRDHSDDEIITPDIEESPSLPSSLNWKRKIQEDTRMHGASWYEPEKDRIIITELTDSDSEPEDQSNAVQIMSSEATPYWDEEEKCFKPFKVSPAYLSRFGKIPQTENLPINEPNCMALVAYRPPPLPLPILGQVDEVEEMSSSDDQTQDGMVVDAMELDE</sequence>
<accession>A0ACA9QIH5</accession>
<protein>
    <submittedName>
        <fullName evidence="1">6_t:CDS:1</fullName>
    </submittedName>
</protein>
<dbReference type="Proteomes" id="UP000789525">
    <property type="component" value="Unassembled WGS sequence"/>
</dbReference>
<reference evidence="1" key="1">
    <citation type="submission" date="2021-06" db="EMBL/GenBank/DDBJ databases">
        <authorList>
            <person name="Kallberg Y."/>
            <person name="Tangrot J."/>
            <person name="Rosling A."/>
        </authorList>
    </citation>
    <scope>NUCLEOTIDE SEQUENCE</scope>
    <source>
        <strain evidence="1">CL356</strain>
    </source>
</reference>
<keyword evidence="2" id="KW-1185">Reference proteome</keyword>
<evidence type="ECO:0000313" key="1">
    <source>
        <dbReference type="EMBL" id="CAG8745911.1"/>
    </source>
</evidence>
<gene>
    <name evidence="1" type="ORF">ACOLOM_LOCUS12438</name>
</gene>
<organism evidence="1 2">
    <name type="scientific">Acaulospora colombiana</name>
    <dbReference type="NCBI Taxonomy" id="27376"/>
    <lineage>
        <taxon>Eukaryota</taxon>
        <taxon>Fungi</taxon>
        <taxon>Fungi incertae sedis</taxon>
        <taxon>Mucoromycota</taxon>
        <taxon>Glomeromycotina</taxon>
        <taxon>Glomeromycetes</taxon>
        <taxon>Diversisporales</taxon>
        <taxon>Acaulosporaceae</taxon>
        <taxon>Acaulospora</taxon>
    </lineage>
</organism>